<gene>
    <name evidence="2" type="ORF">FA09DRAFT_362449</name>
</gene>
<name>A0A316Z6C2_9BASI</name>
<reference evidence="2 3" key="1">
    <citation type="journal article" date="2018" name="Mol. Biol. Evol.">
        <title>Broad Genomic Sampling Reveals a Smut Pathogenic Ancestry of the Fungal Clade Ustilaginomycotina.</title>
        <authorList>
            <person name="Kijpornyongpan T."/>
            <person name="Mondo S.J."/>
            <person name="Barry K."/>
            <person name="Sandor L."/>
            <person name="Lee J."/>
            <person name="Lipzen A."/>
            <person name="Pangilinan J."/>
            <person name="LaButti K."/>
            <person name="Hainaut M."/>
            <person name="Henrissat B."/>
            <person name="Grigoriev I.V."/>
            <person name="Spatafora J.W."/>
            <person name="Aime M.C."/>
        </authorList>
    </citation>
    <scope>NUCLEOTIDE SEQUENCE [LARGE SCALE GENOMIC DNA]</scope>
    <source>
        <strain evidence="2 3">MCA 4186</strain>
    </source>
</reference>
<protein>
    <submittedName>
        <fullName evidence="2">Uncharacterized protein</fullName>
    </submittedName>
</protein>
<dbReference type="RefSeq" id="XP_025596044.1">
    <property type="nucleotide sequence ID" value="XM_025745475.1"/>
</dbReference>
<dbReference type="GeneID" id="37273019"/>
<evidence type="ECO:0000313" key="3">
    <source>
        <dbReference type="Proteomes" id="UP000245946"/>
    </source>
</evidence>
<sequence length="106" mass="11409">MKFVAAALALVSALALVAAADDRQTIDFTDADGGEGFCKKWKCACINYVPNDSSLYFQAAYCQPGDARNNARDTTARVFCSFTDGTNKKLVNKHIAAATGGHLHQY</sequence>
<dbReference type="Proteomes" id="UP000245946">
    <property type="component" value="Unassembled WGS sequence"/>
</dbReference>
<keyword evidence="1" id="KW-0732">Signal</keyword>
<feature type="signal peptide" evidence="1">
    <location>
        <begin position="1"/>
        <end position="19"/>
    </location>
</feature>
<proteinExistence type="predicted"/>
<dbReference type="OrthoDB" id="2568950at2759"/>
<organism evidence="2 3">
    <name type="scientific">Tilletiopsis washingtonensis</name>
    <dbReference type="NCBI Taxonomy" id="58919"/>
    <lineage>
        <taxon>Eukaryota</taxon>
        <taxon>Fungi</taxon>
        <taxon>Dikarya</taxon>
        <taxon>Basidiomycota</taxon>
        <taxon>Ustilaginomycotina</taxon>
        <taxon>Exobasidiomycetes</taxon>
        <taxon>Entylomatales</taxon>
        <taxon>Entylomatales incertae sedis</taxon>
        <taxon>Tilletiopsis</taxon>
    </lineage>
</organism>
<evidence type="ECO:0000313" key="2">
    <source>
        <dbReference type="EMBL" id="PWN95765.1"/>
    </source>
</evidence>
<accession>A0A316Z6C2</accession>
<feature type="chain" id="PRO_5016292193" evidence="1">
    <location>
        <begin position="20"/>
        <end position="106"/>
    </location>
</feature>
<dbReference type="EMBL" id="KZ819302">
    <property type="protein sequence ID" value="PWN95765.1"/>
    <property type="molecule type" value="Genomic_DNA"/>
</dbReference>
<keyword evidence="3" id="KW-1185">Reference proteome</keyword>
<evidence type="ECO:0000256" key="1">
    <source>
        <dbReference type="SAM" id="SignalP"/>
    </source>
</evidence>
<dbReference type="AlphaFoldDB" id="A0A316Z6C2"/>